<evidence type="ECO:0000256" key="7">
    <source>
        <dbReference type="SAM" id="Phobius"/>
    </source>
</evidence>
<feature type="transmembrane region" description="Helical" evidence="7">
    <location>
        <begin position="130"/>
        <end position="149"/>
    </location>
</feature>
<gene>
    <name evidence="8" type="ordered locus">Thal_1443</name>
</gene>
<dbReference type="InterPro" id="IPR037294">
    <property type="entry name" value="ABC_BtuC-like"/>
</dbReference>
<evidence type="ECO:0000256" key="3">
    <source>
        <dbReference type="ARBA" id="ARBA00022692"/>
    </source>
</evidence>
<dbReference type="RefSeq" id="WP_012992478.1">
    <property type="nucleotide sequence ID" value="NC_013894.1"/>
</dbReference>
<comment type="subcellular location">
    <subcellularLocation>
        <location evidence="6">Cell membrane</location>
        <topology evidence="6">Multi-pass membrane protein</topology>
    </subcellularLocation>
    <subcellularLocation>
        <location evidence="1">Membrane</location>
        <topology evidence="1">Multi-pass membrane protein</topology>
    </subcellularLocation>
</comment>
<dbReference type="PANTHER" id="PTHR30477:SF0">
    <property type="entry name" value="METAL TRANSPORT SYSTEM MEMBRANE PROTEIN TM_0125-RELATED"/>
    <property type="match status" value="1"/>
</dbReference>
<dbReference type="eggNOG" id="COG1108">
    <property type="taxonomic scope" value="Bacteria"/>
</dbReference>
<proteinExistence type="inferred from homology"/>
<evidence type="ECO:0000256" key="4">
    <source>
        <dbReference type="ARBA" id="ARBA00022989"/>
    </source>
</evidence>
<dbReference type="OrthoDB" id="9798540at2"/>
<dbReference type="STRING" id="638303.Thal_1443"/>
<keyword evidence="5 7" id="KW-0472">Membrane</keyword>
<keyword evidence="6" id="KW-0813">Transport</keyword>
<sequence>MDSFLEYAYRGLLAGILIGASSSAVGLYLIVKRLSMLGAGLSHAAFGGIALALLLGTDPTLFTVPYTVLVGFLLQLLIDKKGVPADTVVSLVFSGGVALALILISVSDQAGVGVQSYLFGSVLTVSDGELLLSLLISATTFIFLTVNYRKLFMILFNEELARLKGVKVGWMNYSLVMVASANIALSIKVAGIVLSSSFVAIPPMTALLVSPSFFWTLVFSLLFSSASVLLGIAVSIIYDLPPSGAIVLVMILFFLMAGGYRRVKTGKGFQINL</sequence>
<evidence type="ECO:0000313" key="8">
    <source>
        <dbReference type="EMBL" id="ADC90072.1"/>
    </source>
</evidence>
<feature type="transmembrane region" description="Helical" evidence="7">
    <location>
        <begin position="170"/>
        <end position="201"/>
    </location>
</feature>
<keyword evidence="4 7" id="KW-1133">Transmembrane helix</keyword>
<dbReference type="Proteomes" id="UP000002043">
    <property type="component" value="Chromosome"/>
</dbReference>
<keyword evidence="3 6" id="KW-0812">Transmembrane</keyword>
<evidence type="ECO:0000256" key="6">
    <source>
        <dbReference type="RuleBase" id="RU003943"/>
    </source>
</evidence>
<protein>
    <submittedName>
        <fullName evidence="8">ABC-3 protein</fullName>
    </submittedName>
</protein>
<dbReference type="AlphaFoldDB" id="D3SMU2"/>
<dbReference type="GO" id="GO:0010043">
    <property type="term" value="P:response to zinc ion"/>
    <property type="evidence" value="ECO:0007669"/>
    <property type="project" value="TreeGrafter"/>
</dbReference>
<dbReference type="SUPFAM" id="SSF81345">
    <property type="entry name" value="ABC transporter involved in vitamin B12 uptake, BtuC"/>
    <property type="match status" value="1"/>
</dbReference>
<comment type="similarity">
    <text evidence="2 6">Belongs to the ABC-3 integral membrane protein family.</text>
</comment>
<accession>D3SMU2</accession>
<dbReference type="HOGENOM" id="CLU_028808_3_2_0"/>
<organism evidence="8 9">
    <name type="scientific">Thermocrinis albus (strain DSM 14484 / JCM 11386 / HI 11/12)</name>
    <dbReference type="NCBI Taxonomy" id="638303"/>
    <lineage>
        <taxon>Bacteria</taxon>
        <taxon>Pseudomonadati</taxon>
        <taxon>Aquificota</taxon>
        <taxon>Aquificia</taxon>
        <taxon>Aquificales</taxon>
        <taxon>Aquificaceae</taxon>
        <taxon>Thermocrinis</taxon>
    </lineage>
</organism>
<feature type="transmembrane region" description="Helical" evidence="7">
    <location>
        <begin position="37"/>
        <end position="55"/>
    </location>
</feature>
<dbReference type="Gene3D" id="1.10.3470.10">
    <property type="entry name" value="ABC transporter involved in vitamin B12 uptake, BtuC"/>
    <property type="match status" value="1"/>
</dbReference>
<dbReference type="KEGG" id="tal:Thal_1443"/>
<evidence type="ECO:0000313" key="9">
    <source>
        <dbReference type="Proteomes" id="UP000002043"/>
    </source>
</evidence>
<dbReference type="GO" id="GO:0055085">
    <property type="term" value="P:transmembrane transport"/>
    <property type="evidence" value="ECO:0007669"/>
    <property type="project" value="InterPro"/>
</dbReference>
<evidence type="ECO:0000256" key="5">
    <source>
        <dbReference type="ARBA" id="ARBA00023136"/>
    </source>
</evidence>
<feature type="transmembrane region" description="Helical" evidence="7">
    <location>
        <begin position="245"/>
        <end position="263"/>
    </location>
</feature>
<feature type="transmembrane region" description="Helical" evidence="7">
    <location>
        <begin position="90"/>
        <end position="110"/>
    </location>
</feature>
<dbReference type="InterPro" id="IPR001626">
    <property type="entry name" value="ABC_TroCD"/>
</dbReference>
<dbReference type="Pfam" id="PF00950">
    <property type="entry name" value="ABC-3"/>
    <property type="match status" value="1"/>
</dbReference>
<feature type="transmembrane region" description="Helical" evidence="7">
    <location>
        <begin position="213"/>
        <end position="238"/>
    </location>
</feature>
<feature type="transmembrane region" description="Helical" evidence="7">
    <location>
        <begin position="61"/>
        <end position="78"/>
    </location>
</feature>
<dbReference type="EMBL" id="CP001931">
    <property type="protein sequence ID" value="ADC90072.1"/>
    <property type="molecule type" value="Genomic_DNA"/>
</dbReference>
<evidence type="ECO:0000256" key="2">
    <source>
        <dbReference type="ARBA" id="ARBA00008034"/>
    </source>
</evidence>
<evidence type="ECO:0000256" key="1">
    <source>
        <dbReference type="ARBA" id="ARBA00004141"/>
    </source>
</evidence>
<dbReference type="GO" id="GO:0043190">
    <property type="term" value="C:ATP-binding cassette (ABC) transporter complex"/>
    <property type="evidence" value="ECO:0007669"/>
    <property type="project" value="InterPro"/>
</dbReference>
<name>D3SMU2_THEAH</name>
<feature type="transmembrane region" description="Helical" evidence="7">
    <location>
        <begin position="12"/>
        <end position="30"/>
    </location>
</feature>
<reference evidence="9" key="1">
    <citation type="journal article" date="2010" name="Stand. Genomic Sci.">
        <title>Complete genome sequence of Thermocrinis albus type strain (HI 11/12T).</title>
        <authorList>
            <person name="Wirth R."/>
            <person name="Sikorski J."/>
            <person name="Brambilla E."/>
            <person name="Misra M."/>
            <person name="Lapidus A."/>
            <person name="Copeland A."/>
            <person name="Nolan M."/>
            <person name="Lucas S."/>
            <person name="Chen F."/>
            <person name="Tice H."/>
            <person name="Cheng J.F."/>
            <person name="Han C."/>
            <person name="Detter J.C."/>
            <person name="Tapia R."/>
            <person name="Bruce D."/>
            <person name="Goodwin L."/>
            <person name="Pitluck S."/>
            <person name="Pati A."/>
            <person name="Anderson I."/>
            <person name="Ivanova N."/>
            <person name="Mavromatis K."/>
            <person name="Mikhailova N."/>
            <person name="Chen A."/>
            <person name="Palaniappan K."/>
            <person name="Bilek Y."/>
            <person name="Hader T."/>
            <person name="Land M."/>
            <person name="Hauser L."/>
            <person name="Chang Y.J."/>
            <person name="Jeffries C.D."/>
            <person name="Tindall B.J."/>
            <person name="Rohde M."/>
            <person name="Goker M."/>
            <person name="Bristow J."/>
            <person name="Eisen J.A."/>
            <person name="Markowitz V."/>
            <person name="Hugenholtz P."/>
            <person name="Kyrpides N.C."/>
            <person name="Klenk H.P."/>
        </authorList>
    </citation>
    <scope>NUCLEOTIDE SEQUENCE [LARGE SCALE GENOMIC DNA]</scope>
    <source>
        <strain evidence="9">DSM 14484 / JCM 11386 / HI 11/12</strain>
    </source>
</reference>
<keyword evidence="9" id="KW-1185">Reference proteome</keyword>
<dbReference type="PANTHER" id="PTHR30477">
    <property type="entry name" value="ABC-TRANSPORTER METAL-BINDING PROTEIN"/>
    <property type="match status" value="1"/>
</dbReference>